<organism evidence="1 2">
    <name type="scientific">Corynespora cassiicola Philippines</name>
    <dbReference type="NCBI Taxonomy" id="1448308"/>
    <lineage>
        <taxon>Eukaryota</taxon>
        <taxon>Fungi</taxon>
        <taxon>Dikarya</taxon>
        <taxon>Ascomycota</taxon>
        <taxon>Pezizomycotina</taxon>
        <taxon>Dothideomycetes</taxon>
        <taxon>Pleosporomycetidae</taxon>
        <taxon>Pleosporales</taxon>
        <taxon>Corynesporascaceae</taxon>
        <taxon>Corynespora</taxon>
    </lineage>
</organism>
<dbReference type="OrthoDB" id="5384804at2759"/>
<sequence>MSMLIDCTPELIINIYQCLDNIDDALHLARCCRHTHAVFETHRLFILKSIILFSDVHAYDVKLCHFQDAFQHVSSDLLSGYTRAPDELYPTAAVFQQAFHASSLSDQQVWDVMARWQGLRLLQDLYLNPAIQSKYRDSPCETGMDVPGHSKALDILVLAQEEQESSHSHRTFAAAPTFSPDETGQFYKALTAYWAATEGLKLASHSRCPENTEEEIRDGLEALWHRRNNLQESLNTLEVTDFTYRFLCQQIGSMSLESFIRWPEEWRIEVEDSFDEASALFTRRLWLALNPADVLELLCFTSLRRERDGDNTEIWPTERRQAYLQARGFCFAYRVHGHGLALWYSTPDLEEACRQQLERVLNDHSAEASVAWSAYRTLHWKAKARGQFGARISASLLEFVKFVKFGVSGAIRPKLSVTGGKATV</sequence>
<keyword evidence="2" id="KW-1185">Reference proteome</keyword>
<accession>A0A2T2N1B2</accession>
<evidence type="ECO:0008006" key="3">
    <source>
        <dbReference type="Google" id="ProtNLM"/>
    </source>
</evidence>
<gene>
    <name evidence="1" type="ORF">BS50DRAFT_580149</name>
</gene>
<dbReference type="EMBL" id="KZ678161">
    <property type="protein sequence ID" value="PSN59217.1"/>
    <property type="molecule type" value="Genomic_DNA"/>
</dbReference>
<evidence type="ECO:0000313" key="1">
    <source>
        <dbReference type="EMBL" id="PSN59217.1"/>
    </source>
</evidence>
<proteinExistence type="predicted"/>
<dbReference type="Proteomes" id="UP000240883">
    <property type="component" value="Unassembled WGS sequence"/>
</dbReference>
<evidence type="ECO:0000313" key="2">
    <source>
        <dbReference type="Proteomes" id="UP000240883"/>
    </source>
</evidence>
<reference evidence="1 2" key="1">
    <citation type="journal article" date="2018" name="Front. Microbiol.">
        <title>Genome-Wide Analysis of Corynespora cassiicola Leaf Fall Disease Putative Effectors.</title>
        <authorList>
            <person name="Lopez D."/>
            <person name="Ribeiro S."/>
            <person name="Label P."/>
            <person name="Fumanal B."/>
            <person name="Venisse J.S."/>
            <person name="Kohler A."/>
            <person name="de Oliveira R.R."/>
            <person name="Labutti K."/>
            <person name="Lipzen A."/>
            <person name="Lail K."/>
            <person name="Bauer D."/>
            <person name="Ohm R.A."/>
            <person name="Barry K.W."/>
            <person name="Spatafora J."/>
            <person name="Grigoriev I.V."/>
            <person name="Martin F.M."/>
            <person name="Pujade-Renaud V."/>
        </authorList>
    </citation>
    <scope>NUCLEOTIDE SEQUENCE [LARGE SCALE GENOMIC DNA]</scope>
    <source>
        <strain evidence="1 2">Philippines</strain>
    </source>
</reference>
<protein>
    <recommendedName>
        <fullName evidence="3">F-box domain-containing protein</fullName>
    </recommendedName>
</protein>
<name>A0A2T2N1B2_CORCC</name>
<dbReference type="AlphaFoldDB" id="A0A2T2N1B2"/>